<comment type="subunit">
    <text evidence="2">Homotetramer.</text>
</comment>
<sequence>MLEQIADEVAPLRGAGTVADYIPALARVDPGRFGIALADLDGGVHGVGDWETPFSVQSISKVFTLALVLAGSDEALW</sequence>
<protein>
    <recommendedName>
        <fullName evidence="3">glutaminase</fullName>
        <ecNumber evidence="3">3.5.1.2</ecNumber>
    </recommendedName>
</protein>
<comment type="similarity">
    <text evidence="1">Belongs to the glutaminase family.</text>
</comment>
<evidence type="ECO:0000256" key="3">
    <source>
        <dbReference type="ARBA" id="ARBA00012918"/>
    </source>
</evidence>
<dbReference type="PANTHER" id="PTHR12544">
    <property type="entry name" value="GLUTAMINASE"/>
    <property type="match status" value="1"/>
</dbReference>
<evidence type="ECO:0000256" key="5">
    <source>
        <dbReference type="ARBA" id="ARBA00049534"/>
    </source>
</evidence>
<dbReference type="InterPro" id="IPR012338">
    <property type="entry name" value="Beta-lactam/transpept-like"/>
</dbReference>
<dbReference type="PANTHER" id="PTHR12544:SF29">
    <property type="entry name" value="GLUTAMINASE"/>
    <property type="match status" value="1"/>
</dbReference>
<organism evidence="6 7">
    <name type="scientific">Saccharopolyspora shandongensis</name>
    <dbReference type="NCBI Taxonomy" id="418495"/>
    <lineage>
        <taxon>Bacteria</taxon>
        <taxon>Bacillati</taxon>
        <taxon>Actinomycetota</taxon>
        <taxon>Actinomycetes</taxon>
        <taxon>Pseudonocardiales</taxon>
        <taxon>Pseudonocardiaceae</taxon>
        <taxon>Saccharopolyspora</taxon>
    </lineage>
</organism>
<comment type="catalytic activity">
    <reaction evidence="5">
        <text>L-glutamine + H2O = L-glutamate + NH4(+)</text>
        <dbReference type="Rhea" id="RHEA:15889"/>
        <dbReference type="ChEBI" id="CHEBI:15377"/>
        <dbReference type="ChEBI" id="CHEBI:28938"/>
        <dbReference type="ChEBI" id="CHEBI:29985"/>
        <dbReference type="ChEBI" id="CHEBI:58359"/>
        <dbReference type="EC" id="3.5.1.2"/>
    </reaction>
</comment>
<evidence type="ECO:0000256" key="4">
    <source>
        <dbReference type="ARBA" id="ARBA00022801"/>
    </source>
</evidence>
<reference evidence="7" key="1">
    <citation type="submission" date="2016-10" db="EMBL/GenBank/DDBJ databases">
        <authorList>
            <person name="Varghese N."/>
            <person name="Submissions S."/>
        </authorList>
    </citation>
    <scope>NUCLEOTIDE SEQUENCE [LARGE SCALE GENOMIC DNA]</scope>
    <source>
        <strain evidence="7">CGMCC 4.3530</strain>
    </source>
</reference>
<dbReference type="EC" id="3.5.1.2" evidence="3"/>
<dbReference type="GO" id="GO:0006537">
    <property type="term" value="P:glutamate biosynthetic process"/>
    <property type="evidence" value="ECO:0007669"/>
    <property type="project" value="TreeGrafter"/>
</dbReference>
<keyword evidence="4" id="KW-0378">Hydrolase</keyword>
<keyword evidence="7" id="KW-1185">Reference proteome</keyword>
<dbReference type="InterPro" id="IPR015868">
    <property type="entry name" value="Glutaminase"/>
</dbReference>
<dbReference type="GO" id="GO:0004359">
    <property type="term" value="F:glutaminase activity"/>
    <property type="evidence" value="ECO:0007669"/>
    <property type="project" value="UniProtKB-EC"/>
</dbReference>
<dbReference type="Pfam" id="PF04960">
    <property type="entry name" value="Glutaminase"/>
    <property type="match status" value="1"/>
</dbReference>
<dbReference type="SUPFAM" id="SSF56601">
    <property type="entry name" value="beta-lactamase/transpeptidase-like"/>
    <property type="match status" value="1"/>
</dbReference>
<gene>
    <name evidence="6" type="ORF">SAMN05216215_11158</name>
</gene>
<evidence type="ECO:0000256" key="2">
    <source>
        <dbReference type="ARBA" id="ARBA00011881"/>
    </source>
</evidence>
<dbReference type="Gene3D" id="3.40.710.10">
    <property type="entry name" value="DD-peptidase/beta-lactamase superfamily"/>
    <property type="match status" value="1"/>
</dbReference>
<name>A0A1H3U8J9_9PSEU</name>
<evidence type="ECO:0000313" key="6">
    <source>
        <dbReference type="EMBL" id="SDZ58401.1"/>
    </source>
</evidence>
<dbReference type="Proteomes" id="UP000199529">
    <property type="component" value="Unassembled WGS sequence"/>
</dbReference>
<evidence type="ECO:0000313" key="7">
    <source>
        <dbReference type="Proteomes" id="UP000199529"/>
    </source>
</evidence>
<accession>A0A1H3U8J9</accession>
<dbReference type="AlphaFoldDB" id="A0A1H3U8J9"/>
<dbReference type="GO" id="GO:0006543">
    <property type="term" value="P:L-glutamine catabolic process"/>
    <property type="evidence" value="ECO:0007669"/>
    <property type="project" value="TreeGrafter"/>
</dbReference>
<dbReference type="EMBL" id="FNOK01000115">
    <property type="protein sequence ID" value="SDZ58401.1"/>
    <property type="molecule type" value="Genomic_DNA"/>
</dbReference>
<dbReference type="STRING" id="418495.SAMN05216215_11158"/>
<feature type="non-terminal residue" evidence="6">
    <location>
        <position position="77"/>
    </location>
</feature>
<proteinExistence type="inferred from homology"/>
<evidence type="ECO:0000256" key="1">
    <source>
        <dbReference type="ARBA" id="ARBA00011076"/>
    </source>
</evidence>